<proteinExistence type="predicted"/>
<dbReference type="Gene3D" id="1.20.120.450">
    <property type="entry name" value="dinb family like domain"/>
    <property type="match status" value="1"/>
</dbReference>
<dbReference type="SUPFAM" id="SSF109854">
    <property type="entry name" value="DinB/YfiT-like putative metalloenzymes"/>
    <property type="match status" value="1"/>
</dbReference>
<comment type="caution">
    <text evidence="1">The sequence shown here is derived from an EMBL/GenBank/DDBJ whole genome shotgun (WGS) entry which is preliminary data.</text>
</comment>
<evidence type="ECO:0000313" key="2">
    <source>
        <dbReference type="Proteomes" id="UP000249304"/>
    </source>
</evidence>
<gene>
    <name evidence="1" type="ORF">C1J01_31530</name>
</gene>
<organism evidence="1 2">
    <name type="scientific">Nonomuraea aridisoli</name>
    <dbReference type="NCBI Taxonomy" id="2070368"/>
    <lineage>
        <taxon>Bacteria</taxon>
        <taxon>Bacillati</taxon>
        <taxon>Actinomycetota</taxon>
        <taxon>Actinomycetes</taxon>
        <taxon>Streptosporangiales</taxon>
        <taxon>Streptosporangiaceae</taxon>
        <taxon>Nonomuraea</taxon>
    </lineage>
</organism>
<dbReference type="Pfam" id="PF04978">
    <property type="entry name" value="MST"/>
    <property type="match status" value="1"/>
</dbReference>
<keyword evidence="2" id="KW-1185">Reference proteome</keyword>
<dbReference type="AlphaFoldDB" id="A0A2W2E6N0"/>
<dbReference type="InterPro" id="IPR007061">
    <property type="entry name" value="MST-like"/>
</dbReference>
<name>A0A2W2E6N0_9ACTN</name>
<dbReference type="EMBL" id="POUD01000173">
    <property type="protein sequence ID" value="PZG12865.1"/>
    <property type="molecule type" value="Genomic_DNA"/>
</dbReference>
<evidence type="ECO:0000313" key="1">
    <source>
        <dbReference type="EMBL" id="PZG12865.1"/>
    </source>
</evidence>
<protein>
    <submittedName>
        <fullName evidence="1">Mini-circle protein</fullName>
    </submittedName>
</protein>
<sequence length="184" mass="20266">MRPWAFLTHPGPVTWTAPHVVRADEPFVAGERAMLEGFLDWQRGTLLHKCAGLTAAQLAERPLAPSNLSLLGLVRHLTDVERTWFRRRFAAQAVPSLYGTPDRPDAAFDDADPARAAYDLAALVAEQAAAREAASGLPLDAIFDSPRWGPMCLRWAIVHMHGEYARHNGHADLLRERVDGTVGT</sequence>
<accession>A0A2W2E6N0</accession>
<reference evidence="1 2" key="1">
    <citation type="submission" date="2018-01" db="EMBL/GenBank/DDBJ databases">
        <title>Draft genome sequence of Nonomuraea sp. KC333.</title>
        <authorList>
            <person name="Sahin N."/>
            <person name="Saygin H."/>
            <person name="Ay H."/>
        </authorList>
    </citation>
    <scope>NUCLEOTIDE SEQUENCE [LARGE SCALE GENOMIC DNA]</scope>
    <source>
        <strain evidence="1 2">KC333</strain>
    </source>
</reference>
<dbReference type="OrthoDB" id="4548523at2"/>
<dbReference type="Proteomes" id="UP000249304">
    <property type="component" value="Unassembled WGS sequence"/>
</dbReference>
<dbReference type="InterPro" id="IPR034660">
    <property type="entry name" value="DinB/YfiT-like"/>
</dbReference>